<feature type="chain" id="PRO_5015194810" description="Blue (type 1) copper domain-containing protein" evidence="1">
    <location>
        <begin position="30"/>
        <end position="136"/>
    </location>
</feature>
<sequence length="136" mass="15152">MTSVRASSFSFILPGLLSVLLMPVGETWAGECPVDHCVRIVGNTYVPQQLDIYVGQTVQFDYSGAHPFRQVRTATGTTPFTPDPLLCDDISVTLPDCRKTFIEPGDFFYICVVHAFMDMRGSVRVQDPVIVRDSFE</sequence>
<dbReference type="Proteomes" id="UP000241074">
    <property type="component" value="Chromosome"/>
</dbReference>
<proteinExistence type="predicted"/>
<reference evidence="2 3" key="1">
    <citation type="submission" date="2018-03" db="EMBL/GenBank/DDBJ databases">
        <title>Ahniella affigens gen. nov., sp. nov., a gammaproteobacterium isolated from sandy soil near a stream.</title>
        <authorList>
            <person name="Ko Y."/>
            <person name="Kim J.-H."/>
        </authorList>
    </citation>
    <scope>NUCLEOTIDE SEQUENCE [LARGE SCALE GENOMIC DNA]</scope>
    <source>
        <strain evidence="2 3">D13</strain>
    </source>
</reference>
<protein>
    <recommendedName>
        <fullName evidence="4">Blue (type 1) copper domain-containing protein</fullName>
    </recommendedName>
</protein>
<evidence type="ECO:0000256" key="1">
    <source>
        <dbReference type="SAM" id="SignalP"/>
    </source>
</evidence>
<dbReference type="SUPFAM" id="SSF49503">
    <property type="entry name" value="Cupredoxins"/>
    <property type="match status" value="1"/>
</dbReference>
<evidence type="ECO:0000313" key="2">
    <source>
        <dbReference type="EMBL" id="AVP96713.1"/>
    </source>
</evidence>
<dbReference type="EMBL" id="CP027860">
    <property type="protein sequence ID" value="AVP96713.1"/>
    <property type="molecule type" value="Genomic_DNA"/>
</dbReference>
<gene>
    <name evidence="2" type="ORF">C7S18_05630</name>
</gene>
<evidence type="ECO:0008006" key="4">
    <source>
        <dbReference type="Google" id="ProtNLM"/>
    </source>
</evidence>
<dbReference type="AlphaFoldDB" id="A0A2P1PPD6"/>
<dbReference type="InterPro" id="IPR008972">
    <property type="entry name" value="Cupredoxin"/>
</dbReference>
<dbReference type="Gene3D" id="2.60.40.420">
    <property type="entry name" value="Cupredoxins - blue copper proteins"/>
    <property type="match status" value="1"/>
</dbReference>
<reference evidence="2 3" key="2">
    <citation type="submission" date="2018-03" db="EMBL/GenBank/DDBJ databases">
        <authorList>
            <person name="Keele B.F."/>
        </authorList>
    </citation>
    <scope>NUCLEOTIDE SEQUENCE [LARGE SCALE GENOMIC DNA]</scope>
    <source>
        <strain evidence="2 3">D13</strain>
    </source>
</reference>
<organism evidence="2 3">
    <name type="scientific">Ahniella affigens</name>
    <dbReference type="NCBI Taxonomy" id="2021234"/>
    <lineage>
        <taxon>Bacteria</taxon>
        <taxon>Pseudomonadati</taxon>
        <taxon>Pseudomonadota</taxon>
        <taxon>Gammaproteobacteria</taxon>
        <taxon>Lysobacterales</taxon>
        <taxon>Rhodanobacteraceae</taxon>
        <taxon>Ahniella</taxon>
    </lineage>
</organism>
<dbReference type="KEGG" id="xba:C7S18_05630"/>
<keyword evidence="3" id="KW-1185">Reference proteome</keyword>
<name>A0A2P1PPD6_9GAMM</name>
<evidence type="ECO:0000313" key="3">
    <source>
        <dbReference type="Proteomes" id="UP000241074"/>
    </source>
</evidence>
<accession>A0A2P1PPD6</accession>
<keyword evidence="1" id="KW-0732">Signal</keyword>
<feature type="signal peptide" evidence="1">
    <location>
        <begin position="1"/>
        <end position="29"/>
    </location>
</feature>